<gene>
    <name evidence="1" type="ORF">S12H4_10920</name>
</gene>
<dbReference type="PANTHER" id="PTHR41930">
    <property type="entry name" value="UPF0200 PROTEIN MJ1399"/>
    <property type="match status" value="1"/>
</dbReference>
<evidence type="ECO:0000313" key="1">
    <source>
        <dbReference type="EMBL" id="GAI66539.1"/>
    </source>
</evidence>
<dbReference type="AlphaFoldDB" id="X1SFK4"/>
<sequence length="94" mass="11326">IRSLSEIEVFRKYWKFPVIAIESSDAFRYERIKKRARSDDSKTLIEILKRDKRELGFGLKEVINKANYKIMNDSSKEELKKITRERVLEIIQNY</sequence>
<reference evidence="1" key="1">
    <citation type="journal article" date="2014" name="Front. Microbiol.">
        <title>High frequency of phylogenetically diverse reductive dehalogenase-homologous genes in deep subseafloor sedimentary metagenomes.</title>
        <authorList>
            <person name="Kawai M."/>
            <person name="Futagami T."/>
            <person name="Toyoda A."/>
            <person name="Takaki Y."/>
            <person name="Nishi S."/>
            <person name="Hori S."/>
            <person name="Arai W."/>
            <person name="Tsubouchi T."/>
            <person name="Morono Y."/>
            <person name="Uchiyama I."/>
            <person name="Ito T."/>
            <person name="Fujiyama A."/>
            <person name="Inagaki F."/>
            <person name="Takami H."/>
        </authorList>
    </citation>
    <scope>NUCLEOTIDE SEQUENCE</scope>
    <source>
        <strain evidence="1">Expedition CK06-06</strain>
    </source>
</reference>
<feature type="non-terminal residue" evidence="1">
    <location>
        <position position="1"/>
    </location>
</feature>
<evidence type="ECO:0008006" key="2">
    <source>
        <dbReference type="Google" id="ProtNLM"/>
    </source>
</evidence>
<dbReference type="InterPro" id="IPR027417">
    <property type="entry name" value="P-loop_NTPase"/>
</dbReference>
<name>X1SFK4_9ZZZZ</name>
<dbReference type="Gene3D" id="3.40.50.300">
    <property type="entry name" value="P-loop containing nucleotide triphosphate hydrolases"/>
    <property type="match status" value="1"/>
</dbReference>
<dbReference type="EMBL" id="BARW01004784">
    <property type="protein sequence ID" value="GAI66539.1"/>
    <property type="molecule type" value="Genomic_DNA"/>
</dbReference>
<dbReference type="PANTHER" id="PTHR41930:SF1">
    <property type="entry name" value="DEPHOSPHO-COA KINASE"/>
    <property type="match status" value="1"/>
</dbReference>
<accession>X1SFK4</accession>
<proteinExistence type="predicted"/>
<organism evidence="1">
    <name type="scientific">marine sediment metagenome</name>
    <dbReference type="NCBI Taxonomy" id="412755"/>
    <lineage>
        <taxon>unclassified sequences</taxon>
        <taxon>metagenomes</taxon>
        <taxon>ecological metagenomes</taxon>
    </lineage>
</organism>
<comment type="caution">
    <text evidence="1">The sequence shown here is derived from an EMBL/GenBank/DDBJ whole genome shotgun (WGS) entry which is preliminary data.</text>
</comment>
<protein>
    <recommendedName>
        <fullName evidence="2">Dephospho-CoA kinase</fullName>
    </recommendedName>
</protein>